<reference evidence="3" key="1">
    <citation type="submission" date="2014-10" db="EMBL/GenBank/DDBJ databases">
        <authorList>
            <person name="King R."/>
        </authorList>
    </citation>
    <scope>NUCLEOTIDE SEQUENCE [LARGE SCALE GENOMIC DNA]</scope>
    <source>
        <strain evidence="3">A3/5</strain>
    </source>
</reference>
<dbReference type="KEGG" id="fvn:FVRRES_09341"/>
<feature type="region of interest" description="Disordered" evidence="1">
    <location>
        <begin position="316"/>
        <end position="499"/>
    </location>
</feature>
<dbReference type="Proteomes" id="UP000245910">
    <property type="component" value="Chromosome III"/>
</dbReference>
<keyword evidence="3" id="KW-1185">Reference proteome</keyword>
<feature type="compositionally biased region" description="Polar residues" evidence="1">
    <location>
        <begin position="472"/>
        <end position="490"/>
    </location>
</feature>
<dbReference type="GeneID" id="37260980"/>
<dbReference type="RefSeq" id="XP_025592979.1">
    <property type="nucleotide sequence ID" value="XM_025738194.2"/>
</dbReference>
<protein>
    <submittedName>
        <fullName evidence="2">Uncharacterized protein</fullName>
    </submittedName>
</protein>
<evidence type="ECO:0000313" key="2">
    <source>
        <dbReference type="EMBL" id="CEI69264.1"/>
    </source>
</evidence>
<organism evidence="2 3">
    <name type="scientific">Fusarium venenatum</name>
    <dbReference type="NCBI Taxonomy" id="56646"/>
    <lineage>
        <taxon>Eukaryota</taxon>
        <taxon>Fungi</taxon>
        <taxon>Dikarya</taxon>
        <taxon>Ascomycota</taxon>
        <taxon>Pezizomycotina</taxon>
        <taxon>Sordariomycetes</taxon>
        <taxon>Hypocreomycetidae</taxon>
        <taxon>Hypocreales</taxon>
        <taxon>Nectriaceae</taxon>
        <taxon>Fusarium</taxon>
    </lineage>
</organism>
<feature type="region of interest" description="Disordered" evidence="1">
    <location>
        <begin position="231"/>
        <end position="259"/>
    </location>
</feature>
<dbReference type="OrthoDB" id="5106414at2759"/>
<dbReference type="AlphaFoldDB" id="A0A2L2TE58"/>
<feature type="compositionally biased region" description="Polar residues" evidence="1">
    <location>
        <begin position="401"/>
        <end position="430"/>
    </location>
</feature>
<feature type="region of interest" description="Disordered" evidence="1">
    <location>
        <begin position="1"/>
        <end position="24"/>
    </location>
</feature>
<feature type="region of interest" description="Disordered" evidence="1">
    <location>
        <begin position="63"/>
        <end position="103"/>
    </location>
</feature>
<name>A0A2L2TE58_9HYPO</name>
<sequence length="534" mass="60165">MGRYLATGTPSTIGDDQTPPQATRDNICQFNLNRRNVQRGDVHPVEHRPLAMITKYPPVVEKPTVWNETNRNKTERKESQSKKQKTAQSEPEPPTVHSQPPTTDFESVIWPEMQEKVRSLIEVKVSEHMEAMLQERKTELESLTRPPLLKADSSPEVYLAYVQFLQHRIKSTAKNTPMMRKTEAVMSLAMDLEPGIEKCLREHLVQITAEENTQVESQDLAMTERECVEEEELEIDDEDIVTIPDENDSDYQDDPDDVDEEDEILPSIECLTPVTTPTTVNQLKRYEKRYKEYCRSAASEREVHSRVFSPLDGYTNIPNDDSDEPRQACGLPETPSKLNELEETPDGKWELGKISNDKKRSFKMTPTPTKAVSKRRCTVKHSPGFTSPVSSMSSYFPSLQEMFSSSLGRQSSPATQPSPSRRQPSLAHSPTPSPAVRRSVGTEDTSGSTGATHKPPPVPLFGESPGLFVTPDPTSNTSPFTFKQSASSSTRKVERTQREGTLTTRFRETAADFEAMDTSEKLLLLFKMSRGKEK</sequence>
<feature type="compositionally biased region" description="Polar residues" evidence="1">
    <location>
        <begin position="8"/>
        <end position="24"/>
    </location>
</feature>
<feature type="compositionally biased region" description="Polar residues" evidence="1">
    <location>
        <begin position="442"/>
        <end position="451"/>
    </location>
</feature>
<feature type="compositionally biased region" description="Low complexity" evidence="1">
    <location>
        <begin position="387"/>
        <end position="398"/>
    </location>
</feature>
<proteinExistence type="predicted"/>
<feature type="compositionally biased region" description="Basic and acidic residues" evidence="1">
    <location>
        <begin position="345"/>
        <end position="359"/>
    </location>
</feature>
<dbReference type="EMBL" id="LN649231">
    <property type="protein sequence ID" value="CEI69264.1"/>
    <property type="molecule type" value="Genomic_DNA"/>
</dbReference>
<evidence type="ECO:0000256" key="1">
    <source>
        <dbReference type="SAM" id="MobiDB-lite"/>
    </source>
</evidence>
<evidence type="ECO:0000313" key="3">
    <source>
        <dbReference type="Proteomes" id="UP000245910"/>
    </source>
</evidence>
<dbReference type="STRING" id="56646.A0A2L2TE58"/>
<accession>A0A2L2TE58</accession>
<feature type="compositionally biased region" description="Basic and acidic residues" evidence="1">
    <location>
        <begin position="70"/>
        <end position="81"/>
    </location>
</feature>